<reference evidence="2 3" key="1">
    <citation type="submission" date="2017-12" db="EMBL/GenBank/DDBJ databases">
        <title>Taxonomic description and draft genome of Pradoshia cofamensis Gen. nov., sp. nov., a thermotolerant bacillale isolated from anterior gut of earthworm Eisenia fetida.</title>
        <authorList>
            <person name="Saha T."/>
            <person name="Chakraborty R."/>
        </authorList>
    </citation>
    <scope>NUCLEOTIDE SEQUENCE [LARGE SCALE GENOMIC DNA]</scope>
    <source>
        <strain evidence="2 3">EAG3</strain>
    </source>
</reference>
<evidence type="ECO:0000313" key="3">
    <source>
        <dbReference type="Proteomes" id="UP000239663"/>
    </source>
</evidence>
<organism evidence="2 3">
    <name type="scientific">Pradoshia eiseniae</name>
    <dbReference type="NCBI Taxonomy" id="2064768"/>
    <lineage>
        <taxon>Bacteria</taxon>
        <taxon>Bacillati</taxon>
        <taxon>Bacillota</taxon>
        <taxon>Bacilli</taxon>
        <taxon>Bacillales</taxon>
        <taxon>Bacillaceae</taxon>
        <taxon>Pradoshia</taxon>
    </lineage>
</organism>
<dbReference type="OrthoDB" id="570545at2"/>
<proteinExistence type="predicted"/>
<gene>
    <name evidence="2" type="ORF">CYL18_04255</name>
</gene>
<sequence>MHEKDPFIPFSLLNDENDESEELDEMEEFEEPISVYEAAEIWASHGKDEDYMFGYTEEELEDAL</sequence>
<protein>
    <submittedName>
        <fullName evidence="2">Uncharacterized protein</fullName>
    </submittedName>
</protein>
<dbReference type="EMBL" id="PKOZ01000001">
    <property type="protein sequence ID" value="PQD97094.1"/>
    <property type="molecule type" value="Genomic_DNA"/>
</dbReference>
<accession>A0A2S7N4Y7</accession>
<evidence type="ECO:0000256" key="1">
    <source>
        <dbReference type="SAM" id="MobiDB-lite"/>
    </source>
</evidence>
<dbReference type="RefSeq" id="WP_104848189.1">
    <property type="nucleotide sequence ID" value="NZ_PKOZ01000001.1"/>
</dbReference>
<comment type="caution">
    <text evidence="2">The sequence shown here is derived from an EMBL/GenBank/DDBJ whole genome shotgun (WGS) entry which is preliminary data.</text>
</comment>
<dbReference type="AlphaFoldDB" id="A0A2S7N4Y7"/>
<dbReference type="Proteomes" id="UP000239663">
    <property type="component" value="Unassembled WGS sequence"/>
</dbReference>
<name>A0A2S7N4Y7_9BACI</name>
<keyword evidence="3" id="KW-1185">Reference proteome</keyword>
<evidence type="ECO:0000313" key="2">
    <source>
        <dbReference type="EMBL" id="PQD97094.1"/>
    </source>
</evidence>
<feature type="region of interest" description="Disordered" evidence="1">
    <location>
        <begin position="1"/>
        <end position="23"/>
    </location>
</feature>